<dbReference type="SUPFAM" id="SSF101912">
    <property type="entry name" value="Sema domain"/>
    <property type="match status" value="1"/>
</dbReference>
<evidence type="ECO:0000313" key="4">
    <source>
        <dbReference type="EMBL" id="VDH94733.1"/>
    </source>
</evidence>
<protein>
    <recommendedName>
        <fullName evidence="3">Sema domain-containing protein</fullName>
    </recommendedName>
</protein>
<reference evidence="4" key="1">
    <citation type="submission" date="2018-11" db="EMBL/GenBank/DDBJ databases">
        <authorList>
            <person name="Alioto T."/>
            <person name="Alioto T."/>
        </authorList>
    </citation>
    <scope>NUCLEOTIDE SEQUENCE</scope>
</reference>
<dbReference type="EMBL" id="UYJE01000636">
    <property type="protein sequence ID" value="VDH94733.1"/>
    <property type="molecule type" value="Genomic_DNA"/>
</dbReference>
<evidence type="ECO:0000256" key="1">
    <source>
        <dbReference type="PROSITE-ProRule" id="PRU00352"/>
    </source>
</evidence>
<comment type="caution">
    <text evidence="1">Lacks conserved residue(s) required for the propagation of feature annotation.</text>
</comment>
<feature type="transmembrane region" description="Helical" evidence="2">
    <location>
        <begin position="7"/>
        <end position="26"/>
    </location>
</feature>
<proteinExistence type="predicted"/>
<evidence type="ECO:0000256" key="2">
    <source>
        <dbReference type="SAM" id="Phobius"/>
    </source>
</evidence>
<dbReference type="InterPro" id="IPR001627">
    <property type="entry name" value="Semap_dom"/>
</dbReference>
<keyword evidence="5" id="KW-1185">Reference proteome</keyword>
<keyword evidence="2" id="KW-0472">Membrane</keyword>
<dbReference type="PROSITE" id="PS51004">
    <property type="entry name" value="SEMA"/>
    <property type="match status" value="1"/>
</dbReference>
<sequence length="337" mass="38518">MVSNSILVLKGVVIFDLLICMSASSVYPVYRNYNENFRNLAATSDYVYIGGNSMIIQLSPSLIYLDQKYVSSDRLTSKYPENWLLATQNNDSLIACNFNPKYDALCLKLNSDLSVISNSSNLISNKQATKYLTTTIRNTNILIIASSMCLSNAAENKTCNSISSYSLDTFLQRFQPYVDLGNRTYAVEYFQQTKHVTFKAILKIEKFIFFVYNTEDGHSKLGKMCTGGVYMRTNAFEDTPIICSRNGKNYRMAKDAVHWNGYLFVVFSDDSTNVICKYKITNVKAIFMKSRQERLKCPFNDDTTNVYFKKQKLAGWCFNQTTRLCQSFLRNVSIRSI</sequence>
<accession>A0A8B6BTP7</accession>
<name>A0A8B6BTP7_MYTGA</name>
<evidence type="ECO:0000313" key="5">
    <source>
        <dbReference type="Proteomes" id="UP000596742"/>
    </source>
</evidence>
<keyword evidence="2" id="KW-1133">Transmembrane helix</keyword>
<dbReference type="Proteomes" id="UP000596742">
    <property type="component" value="Unassembled WGS sequence"/>
</dbReference>
<evidence type="ECO:0000259" key="3">
    <source>
        <dbReference type="PROSITE" id="PS51004"/>
    </source>
</evidence>
<dbReference type="InterPro" id="IPR015943">
    <property type="entry name" value="WD40/YVTN_repeat-like_dom_sf"/>
</dbReference>
<comment type="caution">
    <text evidence="4">The sequence shown here is derived from an EMBL/GenBank/DDBJ whole genome shotgun (WGS) entry which is preliminary data.</text>
</comment>
<keyword evidence="2" id="KW-0812">Transmembrane</keyword>
<dbReference type="OrthoDB" id="6133084at2759"/>
<organism evidence="4 5">
    <name type="scientific">Mytilus galloprovincialis</name>
    <name type="common">Mediterranean mussel</name>
    <dbReference type="NCBI Taxonomy" id="29158"/>
    <lineage>
        <taxon>Eukaryota</taxon>
        <taxon>Metazoa</taxon>
        <taxon>Spiralia</taxon>
        <taxon>Lophotrochozoa</taxon>
        <taxon>Mollusca</taxon>
        <taxon>Bivalvia</taxon>
        <taxon>Autobranchia</taxon>
        <taxon>Pteriomorphia</taxon>
        <taxon>Mytilida</taxon>
        <taxon>Mytiloidea</taxon>
        <taxon>Mytilidae</taxon>
        <taxon>Mytilinae</taxon>
        <taxon>Mytilus</taxon>
    </lineage>
</organism>
<dbReference type="Gene3D" id="2.130.10.10">
    <property type="entry name" value="YVTN repeat-like/Quinoprotein amine dehydrogenase"/>
    <property type="match status" value="1"/>
</dbReference>
<gene>
    <name evidence="4" type="ORF">MGAL_10B062212</name>
</gene>
<dbReference type="InterPro" id="IPR036352">
    <property type="entry name" value="Semap_dom_sf"/>
</dbReference>
<dbReference type="AlphaFoldDB" id="A0A8B6BTP7"/>
<feature type="domain" description="Sema" evidence="3">
    <location>
        <begin position="10"/>
        <end position="337"/>
    </location>
</feature>